<name>A0AAV4NT61_CAEEX</name>
<keyword evidence="2" id="KW-1185">Reference proteome</keyword>
<dbReference type="EMBL" id="BPLR01021287">
    <property type="protein sequence ID" value="GIX88052.1"/>
    <property type="molecule type" value="Genomic_DNA"/>
</dbReference>
<dbReference type="AlphaFoldDB" id="A0AAV4NT61"/>
<dbReference type="Proteomes" id="UP001054945">
    <property type="component" value="Unassembled WGS sequence"/>
</dbReference>
<comment type="caution">
    <text evidence="1">The sequence shown here is derived from an EMBL/GenBank/DDBJ whole genome shotgun (WGS) entry which is preliminary data.</text>
</comment>
<evidence type="ECO:0000313" key="1">
    <source>
        <dbReference type="EMBL" id="GIX88052.1"/>
    </source>
</evidence>
<gene>
    <name evidence="1" type="ORF">CEXT_616241</name>
</gene>
<sequence>MSRLGNTSSFKEIPNVLDENLSAPLYLHYKMAAEENTIKEKTIIFQSAWRSENGCRSKSLPSAGSNLPSFDLEAPQIHYSSNPSIILELLYLVIFYRIYNDLVIVHH</sequence>
<reference evidence="1 2" key="1">
    <citation type="submission" date="2021-06" db="EMBL/GenBank/DDBJ databases">
        <title>Caerostris extrusa draft genome.</title>
        <authorList>
            <person name="Kono N."/>
            <person name="Arakawa K."/>
        </authorList>
    </citation>
    <scope>NUCLEOTIDE SEQUENCE [LARGE SCALE GENOMIC DNA]</scope>
</reference>
<evidence type="ECO:0000313" key="2">
    <source>
        <dbReference type="Proteomes" id="UP001054945"/>
    </source>
</evidence>
<proteinExistence type="predicted"/>
<protein>
    <submittedName>
        <fullName evidence="1">Uncharacterized protein</fullName>
    </submittedName>
</protein>
<accession>A0AAV4NT61</accession>
<organism evidence="1 2">
    <name type="scientific">Caerostris extrusa</name>
    <name type="common">Bark spider</name>
    <name type="synonym">Caerostris bankana</name>
    <dbReference type="NCBI Taxonomy" id="172846"/>
    <lineage>
        <taxon>Eukaryota</taxon>
        <taxon>Metazoa</taxon>
        <taxon>Ecdysozoa</taxon>
        <taxon>Arthropoda</taxon>
        <taxon>Chelicerata</taxon>
        <taxon>Arachnida</taxon>
        <taxon>Araneae</taxon>
        <taxon>Araneomorphae</taxon>
        <taxon>Entelegynae</taxon>
        <taxon>Araneoidea</taxon>
        <taxon>Araneidae</taxon>
        <taxon>Caerostris</taxon>
    </lineage>
</organism>